<keyword evidence="5" id="KW-1185">Reference proteome</keyword>
<dbReference type="GO" id="GO:0009368">
    <property type="term" value="C:endopeptidase Clp complex"/>
    <property type="evidence" value="ECO:0007669"/>
    <property type="project" value="TreeGrafter"/>
</dbReference>
<evidence type="ECO:0000256" key="2">
    <source>
        <dbReference type="RuleBase" id="RU003567"/>
    </source>
</evidence>
<proteinExistence type="inferred from homology"/>
<dbReference type="GO" id="GO:0006515">
    <property type="term" value="P:protein quality control for misfolded or incompletely synthesized proteins"/>
    <property type="evidence" value="ECO:0007669"/>
    <property type="project" value="TreeGrafter"/>
</dbReference>
<accession>A0A1I3ZFZ6</accession>
<feature type="compositionally biased region" description="Pro residues" evidence="3">
    <location>
        <begin position="7"/>
        <end position="24"/>
    </location>
</feature>
<evidence type="ECO:0000313" key="5">
    <source>
        <dbReference type="Proteomes" id="UP000199152"/>
    </source>
</evidence>
<feature type="region of interest" description="Disordered" evidence="3">
    <location>
        <begin position="1"/>
        <end position="42"/>
    </location>
</feature>
<dbReference type="OrthoDB" id="5188166at2"/>
<evidence type="ECO:0000256" key="1">
    <source>
        <dbReference type="ARBA" id="ARBA00007039"/>
    </source>
</evidence>
<name>A0A1I3ZFZ6_9ACTN</name>
<dbReference type="STRING" id="504800.SAMN04488085_101521"/>
<comment type="similarity">
    <text evidence="1 2">Belongs to the peptidase S14 family.</text>
</comment>
<dbReference type="PANTHER" id="PTHR10381">
    <property type="entry name" value="ATP-DEPENDENT CLP PROTEASE PROTEOLYTIC SUBUNIT"/>
    <property type="match status" value="1"/>
</dbReference>
<dbReference type="Gene3D" id="3.90.226.10">
    <property type="entry name" value="2-enoyl-CoA Hydratase, Chain A, domain 1"/>
    <property type="match status" value="1"/>
</dbReference>
<dbReference type="InterPro" id="IPR029045">
    <property type="entry name" value="ClpP/crotonase-like_dom_sf"/>
</dbReference>
<keyword evidence="4" id="KW-0378">Hydrolase</keyword>
<dbReference type="RefSeq" id="WP_091320854.1">
    <property type="nucleotide sequence ID" value="NZ_FOSW01000001.1"/>
</dbReference>
<dbReference type="PANTHER" id="PTHR10381:SF11">
    <property type="entry name" value="ATP-DEPENDENT CLP PROTEASE PROTEOLYTIC SUBUNIT, MITOCHONDRIAL"/>
    <property type="match status" value="1"/>
</dbReference>
<dbReference type="Proteomes" id="UP000199152">
    <property type="component" value="Unassembled WGS sequence"/>
</dbReference>
<dbReference type="PRINTS" id="PR00127">
    <property type="entry name" value="CLPPROTEASEP"/>
</dbReference>
<dbReference type="Pfam" id="PF00574">
    <property type="entry name" value="CLP_protease"/>
    <property type="match status" value="1"/>
</dbReference>
<dbReference type="InterPro" id="IPR023562">
    <property type="entry name" value="ClpP/TepA"/>
</dbReference>
<gene>
    <name evidence="4" type="ORF">SAMN04488085_101521</name>
</gene>
<keyword evidence="4" id="KW-0645">Protease</keyword>
<dbReference type="EMBL" id="FOSW01000001">
    <property type="protein sequence ID" value="SFK42830.1"/>
    <property type="molecule type" value="Genomic_DNA"/>
</dbReference>
<dbReference type="AlphaFoldDB" id="A0A1I3ZFZ6"/>
<sequence>MSRPGGTIPPRPPEPFPPQPPRFPRSPWQPESRPPGPGAVSSSAALVVGQDRLAERLLDQRVVTLAGELDADAVNRAVAELALLDATGDGPVRLQLSGVSAGLDAVLTLVDALDLMGVPVHATSLGRLTGPAVAVLAVADRRIAGPSATLYLCEPRAPHSGPGRDVGSWAAELARQLARLQERLAAACGRPAEQVAADMRTGRLFTANEAREYGLVDAPEPAGGPIR</sequence>
<dbReference type="InParanoid" id="A0A1I3ZFZ6"/>
<dbReference type="InterPro" id="IPR001907">
    <property type="entry name" value="ClpP"/>
</dbReference>
<organism evidence="4 5">
    <name type="scientific">Geodermatophilus ruber</name>
    <dbReference type="NCBI Taxonomy" id="504800"/>
    <lineage>
        <taxon>Bacteria</taxon>
        <taxon>Bacillati</taxon>
        <taxon>Actinomycetota</taxon>
        <taxon>Actinomycetes</taxon>
        <taxon>Geodermatophilales</taxon>
        <taxon>Geodermatophilaceae</taxon>
        <taxon>Geodermatophilus</taxon>
    </lineage>
</organism>
<evidence type="ECO:0000256" key="3">
    <source>
        <dbReference type="SAM" id="MobiDB-lite"/>
    </source>
</evidence>
<dbReference type="GO" id="GO:0004252">
    <property type="term" value="F:serine-type endopeptidase activity"/>
    <property type="evidence" value="ECO:0007669"/>
    <property type="project" value="InterPro"/>
</dbReference>
<dbReference type="GO" id="GO:0051117">
    <property type="term" value="F:ATPase binding"/>
    <property type="evidence" value="ECO:0007669"/>
    <property type="project" value="TreeGrafter"/>
</dbReference>
<dbReference type="SUPFAM" id="SSF52096">
    <property type="entry name" value="ClpP/crotonase"/>
    <property type="match status" value="1"/>
</dbReference>
<reference evidence="4 5" key="1">
    <citation type="submission" date="2016-10" db="EMBL/GenBank/DDBJ databases">
        <authorList>
            <person name="de Groot N.N."/>
        </authorList>
    </citation>
    <scope>NUCLEOTIDE SEQUENCE [LARGE SCALE GENOMIC DNA]</scope>
    <source>
        <strain evidence="4 5">DSM 45317</strain>
    </source>
</reference>
<protein>
    <recommendedName>
        <fullName evidence="2">ATP-dependent Clp protease proteolytic subunit</fullName>
    </recommendedName>
</protein>
<dbReference type="GO" id="GO:0004176">
    <property type="term" value="F:ATP-dependent peptidase activity"/>
    <property type="evidence" value="ECO:0007669"/>
    <property type="project" value="InterPro"/>
</dbReference>
<evidence type="ECO:0000313" key="4">
    <source>
        <dbReference type="EMBL" id="SFK42830.1"/>
    </source>
</evidence>